<dbReference type="Pfam" id="PF00069">
    <property type="entry name" value="Pkinase"/>
    <property type="match status" value="1"/>
</dbReference>
<feature type="binding site" evidence="11">
    <location>
        <position position="429"/>
    </location>
    <ligand>
        <name>ATP</name>
        <dbReference type="ChEBI" id="CHEBI:30616"/>
    </ligand>
</feature>
<evidence type="ECO:0000256" key="2">
    <source>
        <dbReference type="ARBA" id="ARBA00022527"/>
    </source>
</evidence>
<dbReference type="PANTHER" id="PTHR45646">
    <property type="entry name" value="SERINE/THREONINE-PROTEIN KINASE DOA-RELATED"/>
    <property type="match status" value="1"/>
</dbReference>
<reference evidence="15" key="1">
    <citation type="journal article" date="2014" name="Genome Announc.">
        <title>Genome sequence and annotation of Acremonium chrysogenum, producer of the beta-lactam antibiotic cephalosporin C.</title>
        <authorList>
            <person name="Terfehr D."/>
            <person name="Dahlmann T.A."/>
            <person name="Specht T."/>
            <person name="Zadra I."/>
            <person name="Kuernsteiner H."/>
            <person name="Kueck U."/>
        </authorList>
    </citation>
    <scope>NUCLEOTIDE SEQUENCE [LARGE SCALE GENOMIC DNA]</scope>
    <source>
        <strain evidence="15">ATCC 11550 / CBS 779.69 / DSM 880 / IAM 14645 / JCM 23072 / IMI 49137</strain>
    </source>
</reference>
<dbReference type="SMART" id="SM00220">
    <property type="entry name" value="S_TKc"/>
    <property type="match status" value="1"/>
</dbReference>
<dbReference type="FunFam" id="1.10.510.10:FF:000612">
    <property type="entry name" value="Serine/threonine-protein kinase AFC2"/>
    <property type="match status" value="1"/>
</dbReference>
<dbReference type="Gene3D" id="3.30.200.20">
    <property type="entry name" value="Phosphorylase Kinase, domain 1"/>
    <property type="match status" value="1"/>
</dbReference>
<keyword evidence="2" id="KW-0723">Serine/threonine-protein kinase</keyword>
<evidence type="ECO:0000313" key="14">
    <source>
        <dbReference type="EMBL" id="KFH48929.1"/>
    </source>
</evidence>
<dbReference type="AlphaFoldDB" id="A0A086THU7"/>
<comment type="caution">
    <text evidence="14">The sequence shown here is derived from an EMBL/GenBank/DDBJ whole genome shotgun (WGS) entry which is preliminary data.</text>
</comment>
<evidence type="ECO:0000256" key="5">
    <source>
        <dbReference type="ARBA" id="ARBA00022777"/>
    </source>
</evidence>
<gene>
    <name evidence="14" type="ORF">ACRE_000300</name>
</gene>
<evidence type="ECO:0000313" key="15">
    <source>
        <dbReference type="Proteomes" id="UP000029964"/>
    </source>
</evidence>
<feature type="region of interest" description="Disordered" evidence="12">
    <location>
        <begin position="245"/>
        <end position="340"/>
    </location>
</feature>
<evidence type="ECO:0000256" key="10">
    <source>
        <dbReference type="ARBA" id="ARBA00051680"/>
    </source>
</evidence>
<dbReference type="InterPro" id="IPR011009">
    <property type="entry name" value="Kinase-like_dom_sf"/>
</dbReference>
<dbReference type="PANTHER" id="PTHR45646:SF11">
    <property type="entry name" value="SERINE_THREONINE-PROTEIN KINASE DOA"/>
    <property type="match status" value="1"/>
</dbReference>
<dbReference type="PROSITE" id="PS00108">
    <property type="entry name" value="PROTEIN_KINASE_ST"/>
    <property type="match status" value="1"/>
</dbReference>
<comment type="catalytic activity">
    <reaction evidence="10">
        <text>L-tyrosyl-[protein] + ATP = O-phospho-L-tyrosyl-[protein] + ADP + H(+)</text>
        <dbReference type="Rhea" id="RHEA:10596"/>
        <dbReference type="Rhea" id="RHEA-COMP:10136"/>
        <dbReference type="Rhea" id="RHEA-COMP:20101"/>
        <dbReference type="ChEBI" id="CHEBI:15378"/>
        <dbReference type="ChEBI" id="CHEBI:30616"/>
        <dbReference type="ChEBI" id="CHEBI:46858"/>
        <dbReference type="ChEBI" id="CHEBI:61978"/>
        <dbReference type="ChEBI" id="CHEBI:456216"/>
        <dbReference type="EC" id="2.7.12.1"/>
    </reaction>
</comment>
<dbReference type="OrthoDB" id="283111at2759"/>
<dbReference type="InterPro" id="IPR017441">
    <property type="entry name" value="Protein_kinase_ATP_BS"/>
</dbReference>
<evidence type="ECO:0000256" key="11">
    <source>
        <dbReference type="PROSITE-ProRule" id="PRU10141"/>
    </source>
</evidence>
<dbReference type="CDD" id="cd14134">
    <property type="entry name" value="PKc_CLK"/>
    <property type="match status" value="1"/>
</dbReference>
<dbReference type="InterPro" id="IPR051175">
    <property type="entry name" value="CLK_kinases"/>
</dbReference>
<feature type="compositionally biased region" description="Polar residues" evidence="12">
    <location>
        <begin position="283"/>
        <end position="318"/>
    </location>
</feature>
<dbReference type="GO" id="GO:0004674">
    <property type="term" value="F:protein serine/threonine kinase activity"/>
    <property type="evidence" value="ECO:0007669"/>
    <property type="project" value="UniProtKB-KW"/>
</dbReference>
<sequence length="769" mass="86205">MSTPTTAVASLPRYHHPHHYPHPQTHPSFPHPHPHPHPHPPHHSNSHQRPGASANYRYAAAASNASPSTTTTATTTTATATATAIAHAPTTTTSTAAPVTRRSAASTAGRPLPSYQPAAAHPQHYASPTDGIAQRSSAPRPPPHEHHQTTAYDYASDRRSRNNRQPNDDQYAANMASQPAKKRRRSKGPDWKEFYRNGLPNEIIVIDDDSPEPEANTSRKITNGNSSTAAANTVNNIVRSANSAAVAVNGSATRQPTRKRRREDDLNTTTTTQGSGYHIQYVGSHTNTPAGSTISTDRTNSALHTTAPTSLSSNSQYDDSIHPQKRKRTRQQVANEAKRRDTDVLGNRCFTYIPPPLPPKKAPDVNVRTVVDPPQHKNIKVDDDDGHYIVVPDAPLTERYQITRLLGQGTFGKVVQAHDRRRSKAVAVKIIRSVQKYRDASRIELRVLATLKANDDENRNRCIHLRDCFDYRGHICIVMDLLGQSVFDFLKGNGFVPFPNSQIQSFARQLFTSVAFLHDLNLIHTDLKPENVLLCDNQYQTFTYNRRIPSSSTTINRSATQRRVLLDTEIRLIDFGSATFEDEYHSSVVSTRHYRAPEIILGLGWSFPCDIWSIGCILVEFFTGDALFQTHDNLEHLAMMEAVVGRRIDTHLVQSVNKASGRSNSNSASKYFKRLKLDYPNAETTRGSRRFVKAMKHIDDVIPQSNSFLRNFRDLLKKIFVYDPSQRITAKEALNHEWFKEMAYNDDGTEAAKIRLERNMRRSQSSYYG</sequence>
<evidence type="ECO:0000259" key="13">
    <source>
        <dbReference type="PROSITE" id="PS50011"/>
    </source>
</evidence>
<dbReference type="GO" id="GO:0043484">
    <property type="term" value="P:regulation of RNA splicing"/>
    <property type="evidence" value="ECO:0007669"/>
    <property type="project" value="TreeGrafter"/>
</dbReference>
<organism evidence="14 15">
    <name type="scientific">Hapsidospora chrysogenum (strain ATCC 11550 / CBS 779.69 / DSM 880 / IAM 14645 / JCM 23072 / IMI 49137)</name>
    <name type="common">Acremonium chrysogenum</name>
    <dbReference type="NCBI Taxonomy" id="857340"/>
    <lineage>
        <taxon>Eukaryota</taxon>
        <taxon>Fungi</taxon>
        <taxon>Dikarya</taxon>
        <taxon>Ascomycota</taxon>
        <taxon>Pezizomycotina</taxon>
        <taxon>Sordariomycetes</taxon>
        <taxon>Hypocreomycetidae</taxon>
        <taxon>Hypocreales</taxon>
        <taxon>Bionectriaceae</taxon>
        <taxon>Hapsidospora</taxon>
    </lineage>
</organism>
<proteinExistence type="inferred from homology"/>
<keyword evidence="6 11" id="KW-0067">ATP-binding</keyword>
<feature type="domain" description="Protein kinase" evidence="13">
    <location>
        <begin position="400"/>
        <end position="739"/>
    </location>
</feature>
<feature type="region of interest" description="Disordered" evidence="12">
    <location>
        <begin position="1"/>
        <end position="52"/>
    </location>
</feature>
<evidence type="ECO:0000256" key="1">
    <source>
        <dbReference type="ARBA" id="ARBA00013203"/>
    </source>
</evidence>
<dbReference type="GO" id="GO:0004712">
    <property type="term" value="F:protein serine/threonine/tyrosine kinase activity"/>
    <property type="evidence" value="ECO:0007669"/>
    <property type="project" value="UniProtKB-EC"/>
</dbReference>
<dbReference type="PROSITE" id="PS00107">
    <property type="entry name" value="PROTEIN_KINASE_ATP"/>
    <property type="match status" value="1"/>
</dbReference>
<dbReference type="GO" id="GO:0005634">
    <property type="term" value="C:nucleus"/>
    <property type="evidence" value="ECO:0007669"/>
    <property type="project" value="TreeGrafter"/>
</dbReference>
<feature type="region of interest" description="Disordered" evidence="12">
    <location>
        <begin position="82"/>
        <end position="227"/>
    </location>
</feature>
<keyword evidence="15" id="KW-1185">Reference proteome</keyword>
<feature type="compositionally biased region" description="Basic residues" evidence="12">
    <location>
        <begin position="32"/>
        <end position="46"/>
    </location>
</feature>
<dbReference type="EMBL" id="JPKY01000001">
    <property type="protein sequence ID" value="KFH48929.1"/>
    <property type="molecule type" value="Genomic_DNA"/>
</dbReference>
<dbReference type="SUPFAM" id="SSF56112">
    <property type="entry name" value="Protein kinase-like (PK-like)"/>
    <property type="match status" value="1"/>
</dbReference>
<dbReference type="PROSITE" id="PS50011">
    <property type="entry name" value="PROTEIN_KINASE_DOM"/>
    <property type="match status" value="1"/>
</dbReference>
<feature type="compositionally biased region" description="Low complexity" evidence="12">
    <location>
        <begin position="82"/>
        <end position="108"/>
    </location>
</feature>
<dbReference type="InterPro" id="IPR000719">
    <property type="entry name" value="Prot_kinase_dom"/>
</dbReference>
<comment type="catalytic activity">
    <reaction evidence="9">
        <text>L-threonyl-[protein] + ATP = O-phospho-L-threonyl-[protein] + ADP + H(+)</text>
        <dbReference type="Rhea" id="RHEA:46608"/>
        <dbReference type="Rhea" id="RHEA-COMP:11060"/>
        <dbReference type="Rhea" id="RHEA-COMP:11605"/>
        <dbReference type="ChEBI" id="CHEBI:15378"/>
        <dbReference type="ChEBI" id="CHEBI:30013"/>
        <dbReference type="ChEBI" id="CHEBI:30616"/>
        <dbReference type="ChEBI" id="CHEBI:61977"/>
        <dbReference type="ChEBI" id="CHEBI:456216"/>
        <dbReference type="EC" id="2.7.12.1"/>
    </reaction>
</comment>
<evidence type="ECO:0000256" key="12">
    <source>
        <dbReference type="SAM" id="MobiDB-lite"/>
    </source>
</evidence>
<comment type="similarity">
    <text evidence="7">Belongs to the protein kinase superfamily. CMGC Ser/Thr protein kinase family. Lammer subfamily.</text>
</comment>
<dbReference type="EC" id="2.7.12.1" evidence="1"/>
<accession>A0A086THU7</accession>
<comment type="catalytic activity">
    <reaction evidence="8">
        <text>L-seryl-[protein] + ATP = O-phospho-L-seryl-[protein] + ADP + H(+)</text>
        <dbReference type="Rhea" id="RHEA:17989"/>
        <dbReference type="Rhea" id="RHEA-COMP:9863"/>
        <dbReference type="Rhea" id="RHEA-COMP:11604"/>
        <dbReference type="ChEBI" id="CHEBI:15378"/>
        <dbReference type="ChEBI" id="CHEBI:29999"/>
        <dbReference type="ChEBI" id="CHEBI:30616"/>
        <dbReference type="ChEBI" id="CHEBI:83421"/>
        <dbReference type="ChEBI" id="CHEBI:456216"/>
        <dbReference type="EC" id="2.7.12.1"/>
    </reaction>
</comment>
<keyword evidence="3" id="KW-0808">Transferase</keyword>
<dbReference type="GO" id="GO:0005524">
    <property type="term" value="F:ATP binding"/>
    <property type="evidence" value="ECO:0007669"/>
    <property type="project" value="UniProtKB-UniRule"/>
</dbReference>
<dbReference type="Gene3D" id="1.10.510.10">
    <property type="entry name" value="Transferase(Phosphotransferase) domain 1"/>
    <property type="match status" value="1"/>
</dbReference>
<keyword evidence="4 11" id="KW-0547">Nucleotide-binding</keyword>
<evidence type="ECO:0000256" key="7">
    <source>
        <dbReference type="ARBA" id="ARBA00037966"/>
    </source>
</evidence>
<dbReference type="InterPro" id="IPR008271">
    <property type="entry name" value="Ser/Thr_kinase_AS"/>
</dbReference>
<evidence type="ECO:0000256" key="8">
    <source>
        <dbReference type="ARBA" id="ARBA00049003"/>
    </source>
</evidence>
<evidence type="ECO:0000256" key="3">
    <source>
        <dbReference type="ARBA" id="ARBA00022679"/>
    </source>
</evidence>
<evidence type="ECO:0000256" key="6">
    <source>
        <dbReference type="ARBA" id="ARBA00022840"/>
    </source>
</evidence>
<dbReference type="STRING" id="857340.A0A086THU7"/>
<keyword evidence="5 14" id="KW-0418">Kinase</keyword>
<protein>
    <recommendedName>
        <fullName evidence="1">dual-specificity kinase</fullName>
        <ecNumber evidence="1">2.7.12.1</ecNumber>
    </recommendedName>
</protein>
<dbReference type="Proteomes" id="UP000029964">
    <property type="component" value="Unassembled WGS sequence"/>
</dbReference>
<dbReference type="HOGENOM" id="CLU_000288_5_12_1"/>
<name>A0A086THU7_HAPC1</name>
<evidence type="ECO:0000256" key="4">
    <source>
        <dbReference type="ARBA" id="ARBA00022741"/>
    </source>
</evidence>
<evidence type="ECO:0000256" key="9">
    <source>
        <dbReference type="ARBA" id="ARBA00049308"/>
    </source>
</evidence>